<reference evidence="6 7" key="1">
    <citation type="submission" date="2015-12" db="EMBL/GenBank/DDBJ databases">
        <title>Haloprofundus marisrubri gen. nov., sp. nov., an extremely halophilic archaeon isolated from the Discovery deep brine-seawater interface in the Red Sea.</title>
        <authorList>
            <person name="Zhang G."/>
            <person name="Stingl U."/>
            <person name="Rashid M."/>
        </authorList>
    </citation>
    <scope>NUCLEOTIDE SEQUENCE [LARGE SCALE GENOMIC DNA]</scope>
    <source>
        <strain evidence="6 7">SB9</strain>
    </source>
</reference>
<evidence type="ECO:0000256" key="3">
    <source>
        <dbReference type="ARBA" id="ARBA00022989"/>
    </source>
</evidence>
<dbReference type="GO" id="GO:0004252">
    <property type="term" value="F:serine-type endopeptidase activity"/>
    <property type="evidence" value="ECO:0007669"/>
    <property type="project" value="InterPro"/>
</dbReference>
<dbReference type="InterPro" id="IPR001733">
    <property type="entry name" value="Peptidase_S26B"/>
</dbReference>
<name>A0A0W1R755_9EURY</name>
<feature type="transmembrane region" description="Helical" evidence="5">
    <location>
        <begin position="12"/>
        <end position="30"/>
    </location>
</feature>
<organism evidence="6 7">
    <name type="scientific">Haloprofundus marisrubri</name>
    <dbReference type="NCBI Taxonomy" id="1514971"/>
    <lineage>
        <taxon>Archaea</taxon>
        <taxon>Methanobacteriati</taxon>
        <taxon>Methanobacteriota</taxon>
        <taxon>Stenosarchaea group</taxon>
        <taxon>Halobacteria</taxon>
        <taxon>Halobacteriales</taxon>
        <taxon>Haloferacaceae</taxon>
        <taxon>Haloprofundus</taxon>
    </lineage>
</organism>
<evidence type="ECO:0000256" key="1">
    <source>
        <dbReference type="ARBA" id="ARBA00004370"/>
    </source>
</evidence>
<dbReference type="PANTHER" id="PTHR10806:SF6">
    <property type="entry name" value="SIGNAL PEPTIDASE COMPLEX CATALYTIC SUBUNIT SEC11"/>
    <property type="match status" value="1"/>
</dbReference>
<dbReference type="OrthoDB" id="4822at2157"/>
<proteinExistence type="predicted"/>
<keyword evidence="2 5" id="KW-0812">Transmembrane</keyword>
<sequence>MSRSLLSDILQPIAVVTAVFLLLVVVSGVWPPMVAIESGSMDPNMQKGDMVVITATDRFSGGTADAVGVVTTDDDGEYQRFVGDGDVIIYNAPNRETPIIHRARFRVEAGENWFDRANESFLPAGVDSCEELRNCPAPYDGYVTMGDANGVYDQAKGIAPVVKEEWVRAKAGLRIPCLGWLRLVAEGSESVSDVSCW</sequence>
<keyword evidence="4 5" id="KW-0472">Membrane</keyword>
<evidence type="ECO:0000313" key="7">
    <source>
        <dbReference type="Proteomes" id="UP000054387"/>
    </source>
</evidence>
<dbReference type="EMBL" id="LOPU01000029">
    <property type="protein sequence ID" value="KTG09209.1"/>
    <property type="molecule type" value="Genomic_DNA"/>
</dbReference>
<evidence type="ECO:0000256" key="5">
    <source>
        <dbReference type="SAM" id="Phobius"/>
    </source>
</evidence>
<evidence type="ECO:0000256" key="4">
    <source>
        <dbReference type="ARBA" id="ARBA00023136"/>
    </source>
</evidence>
<dbReference type="STRING" id="1514971.AUR64_15565"/>
<evidence type="ECO:0000313" key="6">
    <source>
        <dbReference type="EMBL" id="KTG09209.1"/>
    </source>
</evidence>
<dbReference type="RefSeq" id="WP_058582362.1">
    <property type="nucleotide sequence ID" value="NZ_LOPU01000029.1"/>
</dbReference>
<comment type="subcellular location">
    <subcellularLocation>
        <location evidence="1">Membrane</location>
    </subcellularLocation>
</comment>
<dbReference type="AlphaFoldDB" id="A0A0W1R755"/>
<evidence type="ECO:0000256" key="2">
    <source>
        <dbReference type="ARBA" id="ARBA00022692"/>
    </source>
</evidence>
<dbReference type="InterPro" id="IPR019533">
    <property type="entry name" value="Peptidase_S26"/>
</dbReference>
<keyword evidence="3 5" id="KW-1133">Transmembrane helix</keyword>
<dbReference type="SUPFAM" id="SSF51306">
    <property type="entry name" value="LexA/Signal peptidase"/>
    <property type="match status" value="1"/>
</dbReference>
<dbReference type="PANTHER" id="PTHR10806">
    <property type="entry name" value="SIGNAL PEPTIDASE COMPLEX CATALYTIC SUBUNIT SEC11"/>
    <property type="match status" value="1"/>
</dbReference>
<keyword evidence="7" id="KW-1185">Reference proteome</keyword>
<accession>A0A0W1R755</accession>
<dbReference type="GO" id="GO:0006465">
    <property type="term" value="P:signal peptide processing"/>
    <property type="evidence" value="ECO:0007669"/>
    <property type="project" value="InterPro"/>
</dbReference>
<comment type="caution">
    <text evidence="6">The sequence shown here is derived from an EMBL/GenBank/DDBJ whole genome shotgun (WGS) entry which is preliminary data.</text>
</comment>
<gene>
    <name evidence="6" type="ORF">AUR64_15565</name>
</gene>
<dbReference type="InterPro" id="IPR036286">
    <property type="entry name" value="LexA/Signal_pep-like_sf"/>
</dbReference>
<protein>
    <submittedName>
        <fullName evidence="6">S26 family signal peptidase</fullName>
    </submittedName>
</protein>
<dbReference type="CDD" id="cd06530">
    <property type="entry name" value="S26_SPase_I"/>
    <property type="match status" value="1"/>
</dbReference>
<dbReference type="GO" id="GO:0016020">
    <property type="term" value="C:membrane"/>
    <property type="evidence" value="ECO:0007669"/>
    <property type="project" value="UniProtKB-SubCell"/>
</dbReference>
<dbReference type="Proteomes" id="UP000054387">
    <property type="component" value="Unassembled WGS sequence"/>
</dbReference>